<evidence type="ECO:0000313" key="2">
    <source>
        <dbReference type="Proteomes" id="UP001341281"/>
    </source>
</evidence>
<keyword evidence="2" id="KW-1185">Reference proteome</keyword>
<dbReference type="EMBL" id="CP144745">
    <property type="protein sequence ID" value="WVZ50828.1"/>
    <property type="molecule type" value="Genomic_DNA"/>
</dbReference>
<dbReference type="Proteomes" id="UP001341281">
    <property type="component" value="Chromosome 01"/>
</dbReference>
<proteinExistence type="predicted"/>
<organism evidence="1 2">
    <name type="scientific">Paspalum notatum var. saurae</name>
    <dbReference type="NCBI Taxonomy" id="547442"/>
    <lineage>
        <taxon>Eukaryota</taxon>
        <taxon>Viridiplantae</taxon>
        <taxon>Streptophyta</taxon>
        <taxon>Embryophyta</taxon>
        <taxon>Tracheophyta</taxon>
        <taxon>Spermatophyta</taxon>
        <taxon>Magnoliopsida</taxon>
        <taxon>Liliopsida</taxon>
        <taxon>Poales</taxon>
        <taxon>Poaceae</taxon>
        <taxon>PACMAD clade</taxon>
        <taxon>Panicoideae</taxon>
        <taxon>Andropogonodae</taxon>
        <taxon>Paspaleae</taxon>
        <taxon>Paspalinae</taxon>
        <taxon>Paspalum</taxon>
    </lineage>
</organism>
<gene>
    <name evidence="1" type="ORF">U9M48_002049</name>
</gene>
<reference evidence="1 2" key="1">
    <citation type="submission" date="2024-02" db="EMBL/GenBank/DDBJ databases">
        <title>High-quality chromosome-scale genome assembly of Pensacola bahiagrass (Paspalum notatum Flugge var. saurae).</title>
        <authorList>
            <person name="Vega J.M."/>
            <person name="Podio M."/>
            <person name="Orjuela J."/>
            <person name="Siena L.A."/>
            <person name="Pessino S.C."/>
            <person name="Combes M.C."/>
            <person name="Mariac C."/>
            <person name="Albertini E."/>
            <person name="Pupilli F."/>
            <person name="Ortiz J.P.A."/>
            <person name="Leblanc O."/>
        </authorList>
    </citation>
    <scope>NUCLEOTIDE SEQUENCE [LARGE SCALE GENOMIC DNA]</scope>
    <source>
        <strain evidence="1">R1</strain>
        <tissue evidence="1">Leaf</tissue>
    </source>
</reference>
<dbReference type="AlphaFoldDB" id="A0AAQ3SD95"/>
<name>A0AAQ3SD95_PASNO</name>
<sequence>MLEGRREAMIKVKSIKFREGTMPKLERLLITARRVNNEFGLSGLQFLPSINQVQLRVSFSWTFDQNIQEAATRKRGELKKEIQEQLAQNMNEPIVTVQYG</sequence>
<accession>A0AAQ3SD95</accession>
<protein>
    <submittedName>
        <fullName evidence="1">Uncharacterized protein</fullName>
    </submittedName>
</protein>
<evidence type="ECO:0000313" key="1">
    <source>
        <dbReference type="EMBL" id="WVZ50828.1"/>
    </source>
</evidence>